<evidence type="ECO:0000256" key="1">
    <source>
        <dbReference type="SAM" id="MobiDB-lite"/>
    </source>
</evidence>
<dbReference type="Proteomes" id="UP000656077">
    <property type="component" value="Unassembled WGS sequence"/>
</dbReference>
<dbReference type="AlphaFoldDB" id="A0A964W1S5"/>
<protein>
    <submittedName>
        <fullName evidence="2">Uncharacterized protein</fullName>
    </submittedName>
</protein>
<dbReference type="EMBL" id="WSRQ01000010">
    <property type="protein sequence ID" value="MVX63771.1"/>
    <property type="molecule type" value="Genomic_DNA"/>
</dbReference>
<gene>
    <name evidence="2" type="ORF">GKZ28_08690</name>
</gene>
<evidence type="ECO:0000313" key="2">
    <source>
        <dbReference type="EMBL" id="MVX63771.1"/>
    </source>
</evidence>
<feature type="region of interest" description="Disordered" evidence="1">
    <location>
        <begin position="188"/>
        <end position="229"/>
    </location>
</feature>
<reference evidence="2" key="1">
    <citation type="submission" date="2019-12" db="EMBL/GenBank/DDBJ databases">
        <title>Microbes associate with the intestines of laboratory mice.</title>
        <authorList>
            <person name="Navarre W."/>
            <person name="Wong E."/>
        </authorList>
    </citation>
    <scope>NUCLEOTIDE SEQUENCE</scope>
    <source>
        <strain evidence="2">NM79_F5</strain>
    </source>
</reference>
<comment type="caution">
    <text evidence="2">The sequence shown here is derived from an EMBL/GenBank/DDBJ whole genome shotgun (WGS) entry which is preliminary data.</text>
</comment>
<sequence>MAERKITELPNGKIKFRQGVYLELSKDVYEQFNREAGPNISAFLTKLIEDNYNKDIVKVTIDEKIRNSYQNDIYKDYRIQMLLLNYYLNGSIEMMDVKSETSISLNDEIKENNDNVKINTISDNLNSIDHIYTSNEITDTLDTDNDKNNTTDNDIIEEFISIPEQSKSIVEERNEVISVEEVNLSDEKENDFGKNNTSVKTKSENNTAKVSDLGGSLDEIMPRNNKSIL</sequence>
<name>A0A964W1S5_9CLOT</name>
<accession>A0A964W1S5</accession>
<proteinExistence type="predicted"/>
<feature type="compositionally biased region" description="Polar residues" evidence="1">
    <location>
        <begin position="193"/>
        <end position="209"/>
    </location>
</feature>
<evidence type="ECO:0000313" key="3">
    <source>
        <dbReference type="Proteomes" id="UP000656077"/>
    </source>
</evidence>
<organism evidence="2 3">
    <name type="scientific">Clostridium chromiireducens</name>
    <dbReference type="NCBI Taxonomy" id="225345"/>
    <lineage>
        <taxon>Bacteria</taxon>
        <taxon>Bacillati</taxon>
        <taxon>Bacillota</taxon>
        <taxon>Clostridia</taxon>
        <taxon>Eubacteriales</taxon>
        <taxon>Clostridiaceae</taxon>
        <taxon>Clostridium</taxon>
    </lineage>
</organism>
<dbReference type="RefSeq" id="WP_160358864.1">
    <property type="nucleotide sequence ID" value="NZ_WSRQ01000010.1"/>
</dbReference>